<keyword evidence="3" id="KW-1003">Cell membrane</keyword>
<dbReference type="GO" id="GO:0005886">
    <property type="term" value="C:plasma membrane"/>
    <property type="evidence" value="ECO:0007669"/>
    <property type="project" value="UniProtKB-ARBA"/>
</dbReference>
<evidence type="ECO:0000256" key="7">
    <source>
        <dbReference type="ARBA" id="ARBA00022970"/>
    </source>
</evidence>
<dbReference type="InterPro" id="IPR017871">
    <property type="entry name" value="ABC_transporter-like_CS"/>
</dbReference>
<dbReference type="SUPFAM" id="SSF55021">
    <property type="entry name" value="ACT-like"/>
    <property type="match status" value="1"/>
</dbReference>
<dbReference type="SMART" id="SM00382">
    <property type="entry name" value="AAA"/>
    <property type="match status" value="1"/>
</dbReference>
<keyword evidence="4" id="KW-0547">Nucleotide-binding</keyword>
<dbReference type="SMART" id="SM00930">
    <property type="entry name" value="NIL"/>
    <property type="match status" value="1"/>
</dbReference>
<evidence type="ECO:0000259" key="9">
    <source>
        <dbReference type="PROSITE" id="PS50893"/>
    </source>
</evidence>
<dbReference type="FunFam" id="3.40.50.300:FF:000056">
    <property type="entry name" value="Cell division ATP-binding protein FtsE"/>
    <property type="match status" value="1"/>
</dbReference>
<dbReference type="GO" id="GO:0006865">
    <property type="term" value="P:amino acid transport"/>
    <property type="evidence" value="ECO:0007669"/>
    <property type="project" value="UniProtKB-KW"/>
</dbReference>
<evidence type="ECO:0000313" key="10">
    <source>
        <dbReference type="EMBL" id="RST57617.1"/>
    </source>
</evidence>
<dbReference type="GO" id="GO:0016887">
    <property type="term" value="F:ATP hydrolysis activity"/>
    <property type="evidence" value="ECO:0007669"/>
    <property type="project" value="InterPro"/>
</dbReference>
<evidence type="ECO:0000256" key="1">
    <source>
        <dbReference type="ARBA" id="ARBA00005417"/>
    </source>
</evidence>
<dbReference type="Pfam" id="PF09383">
    <property type="entry name" value="NIL"/>
    <property type="match status" value="1"/>
</dbReference>
<accession>A0A429X2H4</accession>
<reference evidence="10 11" key="1">
    <citation type="submission" date="2018-12" db="EMBL/GenBank/DDBJ databases">
        <authorList>
            <person name="Sun L."/>
            <person name="Chen Z."/>
        </authorList>
    </citation>
    <scope>NUCLEOTIDE SEQUENCE [LARGE SCALE GENOMIC DNA]</scope>
    <source>
        <strain evidence="10 11">LMG 29736</strain>
    </source>
</reference>
<dbReference type="RefSeq" id="WP_120118268.1">
    <property type="nucleotide sequence ID" value="NZ_DAMDJW010000231.1"/>
</dbReference>
<dbReference type="PROSITE" id="PS00211">
    <property type="entry name" value="ABC_TRANSPORTER_1"/>
    <property type="match status" value="1"/>
</dbReference>
<dbReference type="Gene3D" id="3.40.50.300">
    <property type="entry name" value="P-loop containing nucleotide triphosphate hydrolases"/>
    <property type="match status" value="1"/>
</dbReference>
<feature type="domain" description="ABC transporter" evidence="9">
    <location>
        <begin position="2"/>
        <end position="241"/>
    </location>
</feature>
<dbReference type="Pfam" id="PF00005">
    <property type="entry name" value="ABC_tran"/>
    <property type="match status" value="1"/>
</dbReference>
<organism evidence="10 11">
    <name type="scientific">Siminovitchia terrae</name>
    <name type="common">Bacillus terrae</name>
    <dbReference type="NCBI Taxonomy" id="1914933"/>
    <lineage>
        <taxon>Bacteria</taxon>
        <taxon>Bacillati</taxon>
        <taxon>Bacillota</taxon>
        <taxon>Bacilli</taxon>
        <taxon>Bacillales</taxon>
        <taxon>Bacillaceae</taxon>
        <taxon>Siminovitchia</taxon>
    </lineage>
</organism>
<dbReference type="InterPro" id="IPR018449">
    <property type="entry name" value="NIL_domain"/>
</dbReference>
<evidence type="ECO:0000256" key="4">
    <source>
        <dbReference type="ARBA" id="ARBA00022741"/>
    </source>
</evidence>
<dbReference type="CDD" id="cd03258">
    <property type="entry name" value="ABC_MetN_methionine_transporter"/>
    <property type="match status" value="1"/>
</dbReference>
<dbReference type="InterPro" id="IPR027417">
    <property type="entry name" value="P-loop_NTPase"/>
</dbReference>
<dbReference type="InterPro" id="IPR041701">
    <property type="entry name" value="MetN_ABC"/>
</dbReference>
<comment type="caution">
    <text evidence="10">The sequence shown here is derived from an EMBL/GenBank/DDBJ whole genome shotgun (WGS) entry which is preliminary data.</text>
</comment>
<gene>
    <name evidence="10" type="ORF">D5F11_021375</name>
</gene>
<keyword evidence="5 10" id="KW-0067">ATP-binding</keyword>
<dbReference type="InterPro" id="IPR045865">
    <property type="entry name" value="ACT-like_dom_sf"/>
</dbReference>
<evidence type="ECO:0000256" key="8">
    <source>
        <dbReference type="ARBA" id="ARBA00023136"/>
    </source>
</evidence>
<dbReference type="InterPro" id="IPR003593">
    <property type="entry name" value="AAA+_ATPase"/>
</dbReference>
<comment type="similarity">
    <text evidence="1">Belongs to the ABC transporter superfamily.</text>
</comment>
<evidence type="ECO:0000256" key="3">
    <source>
        <dbReference type="ARBA" id="ARBA00022475"/>
    </source>
</evidence>
<dbReference type="InterPro" id="IPR003439">
    <property type="entry name" value="ABC_transporter-like_ATP-bd"/>
</dbReference>
<dbReference type="EMBL" id="QYTW02000030">
    <property type="protein sequence ID" value="RST57617.1"/>
    <property type="molecule type" value="Genomic_DNA"/>
</dbReference>
<evidence type="ECO:0000256" key="5">
    <source>
        <dbReference type="ARBA" id="ARBA00022840"/>
    </source>
</evidence>
<evidence type="ECO:0000256" key="2">
    <source>
        <dbReference type="ARBA" id="ARBA00022448"/>
    </source>
</evidence>
<sequence>MIEFRRVSKVFRSGEKEIGALKDVNLTVEKGDIFGVIGFSGAGKSTLIRTVNLLEYPTSGEVIVEGKSLAKMSEKELRKAKKSIGMIFQHFNLLHSKSVFENVAMPLILSKGKKKEIEKRVHEVLRFVGLEDKAQNYPGQLSGGQKQRVGIARALVTNPSILLCDEATSALDPQTTRSILDLLKRVNEEYKITILIITHEMEVIKEICNRVAVMEDGRIIEKGSTFDIFAHPQTDTTRNFVRTVVQDEIPESVYPFSPSNEHPGRIFKMNFIGSSSGQPVISKTAKSYDVEINVLFGNISELQGIPIGHLIVELIGTEYEIERALRFITTQNIEVKEVLEDGSQYRVDFERLVGNALHG</sequence>
<keyword evidence="2" id="KW-0813">Transport</keyword>
<dbReference type="OrthoDB" id="9802264at2"/>
<dbReference type="AlphaFoldDB" id="A0A429X2H4"/>
<name>A0A429X2H4_SIMTE</name>
<dbReference type="InterPro" id="IPR050086">
    <property type="entry name" value="MetN_ABC_transporter-like"/>
</dbReference>
<dbReference type="PANTHER" id="PTHR43166:SF30">
    <property type="entry name" value="METHIONINE IMPORT ATP-BINDING PROTEIN METN"/>
    <property type="match status" value="1"/>
</dbReference>
<evidence type="ECO:0000313" key="11">
    <source>
        <dbReference type="Proteomes" id="UP000287296"/>
    </source>
</evidence>
<protein>
    <submittedName>
        <fullName evidence="10">Methionine ABC transporter ATP-binding protein</fullName>
    </submittedName>
</protein>
<keyword evidence="8" id="KW-0472">Membrane</keyword>
<keyword evidence="7" id="KW-0029">Amino-acid transport</keyword>
<dbReference type="SUPFAM" id="SSF52540">
    <property type="entry name" value="P-loop containing nucleoside triphosphate hydrolases"/>
    <property type="match status" value="1"/>
</dbReference>
<dbReference type="PROSITE" id="PS50893">
    <property type="entry name" value="ABC_TRANSPORTER_2"/>
    <property type="match status" value="1"/>
</dbReference>
<dbReference type="GO" id="GO:0005524">
    <property type="term" value="F:ATP binding"/>
    <property type="evidence" value="ECO:0007669"/>
    <property type="project" value="UniProtKB-KW"/>
</dbReference>
<evidence type="ECO:0000256" key="6">
    <source>
        <dbReference type="ARBA" id="ARBA00022967"/>
    </source>
</evidence>
<proteinExistence type="inferred from homology"/>
<dbReference type="Proteomes" id="UP000287296">
    <property type="component" value="Unassembled WGS sequence"/>
</dbReference>
<dbReference type="Gene3D" id="3.30.70.260">
    <property type="match status" value="1"/>
</dbReference>
<keyword evidence="6" id="KW-1278">Translocase</keyword>
<dbReference type="PANTHER" id="PTHR43166">
    <property type="entry name" value="AMINO ACID IMPORT ATP-BINDING PROTEIN"/>
    <property type="match status" value="1"/>
</dbReference>